<comment type="subcellular location">
    <subcellularLocation>
        <location evidence="2 10">Cytoplasm</location>
    </subcellularLocation>
    <subcellularLocation>
        <location evidence="1 10">Nucleus</location>
    </subcellularLocation>
</comment>
<keyword evidence="5 10" id="KW-0678">Repressor</keyword>
<feature type="region of interest" description="Disordered" evidence="12">
    <location>
        <begin position="212"/>
        <end position="374"/>
    </location>
</feature>
<feature type="domain" description="CCR4-Not complex component Not N-terminal" evidence="13">
    <location>
        <begin position="2"/>
        <end position="232"/>
    </location>
</feature>
<dbReference type="GO" id="GO:0030015">
    <property type="term" value="C:CCR4-NOT core complex"/>
    <property type="evidence" value="ECO:0007669"/>
    <property type="project" value="UniProtKB-UniRule"/>
</dbReference>
<comment type="function">
    <text evidence="10">Acts as component of the CCR4-NOT core complex, which in the nucleus seems to be a general transcription factor, and in the cytoplasm the major mRNA deadenylase involved in mRNA turnover. The NOT protein subcomplex negatively regulates the basal and activated transcription of many genes. Preferentially affects TC-type TATA element-dependent transcription. Could directly or indirectly inhibit component(s) of the general transcription machinery.</text>
</comment>
<dbReference type="InterPro" id="IPR038635">
    <property type="entry name" value="CCR4-NOT_su2/3/5_C_sf"/>
</dbReference>
<dbReference type="AlphaFoldDB" id="A0A448YSQ4"/>
<gene>
    <name evidence="15" type="ORF">BRENAR_LOCUS4665</name>
</gene>
<feature type="compositionally biased region" description="Low complexity" evidence="12">
    <location>
        <begin position="412"/>
        <end position="425"/>
    </location>
</feature>
<keyword evidence="7 10" id="KW-0805">Transcription regulation</keyword>
<evidence type="ECO:0000256" key="10">
    <source>
        <dbReference type="PIRNR" id="PIRNR005290"/>
    </source>
</evidence>
<evidence type="ECO:0000256" key="8">
    <source>
        <dbReference type="ARBA" id="ARBA00023163"/>
    </source>
</evidence>
<keyword evidence="11" id="KW-0175">Coiled coil</keyword>
<evidence type="ECO:0000313" key="15">
    <source>
        <dbReference type="EMBL" id="VEU23936.1"/>
    </source>
</evidence>
<reference evidence="15 16" key="1">
    <citation type="submission" date="2018-12" db="EMBL/GenBank/DDBJ databases">
        <authorList>
            <person name="Tiukova I."/>
            <person name="Dainat J."/>
        </authorList>
    </citation>
    <scope>NUCLEOTIDE SEQUENCE [LARGE SCALE GENOMIC DNA]</scope>
</reference>
<evidence type="ECO:0000256" key="12">
    <source>
        <dbReference type="SAM" id="MobiDB-lite"/>
    </source>
</evidence>
<feature type="coiled-coil region" evidence="11">
    <location>
        <begin position="40"/>
        <end position="96"/>
    </location>
</feature>
<evidence type="ECO:0000259" key="14">
    <source>
        <dbReference type="Pfam" id="PF04153"/>
    </source>
</evidence>
<dbReference type="GO" id="GO:0000289">
    <property type="term" value="P:nuclear-transcribed mRNA poly(A) tail shortening"/>
    <property type="evidence" value="ECO:0007669"/>
    <property type="project" value="UniProtKB-ARBA"/>
</dbReference>
<dbReference type="Gene3D" id="2.30.30.1020">
    <property type="entry name" value="CCR4-NOT complex subunit 2/3/5, C-terminal domain"/>
    <property type="match status" value="1"/>
</dbReference>
<comment type="similarity">
    <text evidence="3 10">Belongs to the CNOT2/3/5 family.</text>
</comment>
<proteinExistence type="inferred from homology"/>
<dbReference type="Pfam" id="PF04065">
    <property type="entry name" value="Not3"/>
    <property type="match status" value="1"/>
</dbReference>
<evidence type="ECO:0000256" key="7">
    <source>
        <dbReference type="ARBA" id="ARBA00023015"/>
    </source>
</evidence>
<evidence type="ECO:0000256" key="9">
    <source>
        <dbReference type="ARBA" id="ARBA00023242"/>
    </source>
</evidence>
<dbReference type="PANTHER" id="PTHR23326">
    <property type="entry name" value="CCR4 NOT-RELATED"/>
    <property type="match status" value="1"/>
</dbReference>
<protein>
    <recommendedName>
        <fullName evidence="10">General negative regulator of transcription subunit</fullName>
    </recommendedName>
</protein>
<feature type="compositionally biased region" description="Low complexity" evidence="12">
    <location>
        <begin position="300"/>
        <end position="344"/>
    </location>
</feature>
<evidence type="ECO:0000256" key="11">
    <source>
        <dbReference type="SAM" id="Coils"/>
    </source>
</evidence>
<keyword evidence="4 10" id="KW-0963">Cytoplasm</keyword>
<dbReference type="GO" id="GO:0005634">
    <property type="term" value="C:nucleus"/>
    <property type="evidence" value="ECO:0007669"/>
    <property type="project" value="UniProtKB-SubCell"/>
</dbReference>
<dbReference type="InterPro" id="IPR012270">
    <property type="entry name" value="CCR4-NOT_su3/5"/>
</dbReference>
<feature type="compositionally biased region" description="Basic and acidic residues" evidence="12">
    <location>
        <begin position="287"/>
        <end position="298"/>
    </location>
</feature>
<dbReference type="PIRSF" id="PIRSF005290">
    <property type="entry name" value="NOT_su_3_5"/>
    <property type="match status" value="1"/>
</dbReference>
<dbReference type="InterPro" id="IPR007282">
    <property type="entry name" value="NOT2/3/5_C"/>
</dbReference>
<evidence type="ECO:0000256" key="4">
    <source>
        <dbReference type="ARBA" id="ARBA00022490"/>
    </source>
</evidence>
<keyword evidence="8 10" id="KW-0804">Transcription</keyword>
<evidence type="ECO:0000256" key="3">
    <source>
        <dbReference type="ARBA" id="ARBA00007682"/>
    </source>
</evidence>
<feature type="compositionally biased region" description="Acidic residues" evidence="12">
    <location>
        <begin position="213"/>
        <end position="266"/>
    </location>
</feature>
<dbReference type="Proteomes" id="UP000290900">
    <property type="component" value="Unassembled WGS sequence"/>
</dbReference>
<keyword evidence="6" id="KW-0597">Phosphoprotein</keyword>
<accession>A0A448YSQ4</accession>
<dbReference type="GO" id="GO:0000932">
    <property type="term" value="C:P-body"/>
    <property type="evidence" value="ECO:0007669"/>
    <property type="project" value="UniProtKB-UniRule"/>
</dbReference>
<dbReference type="EMBL" id="CAACVR010000067">
    <property type="protein sequence ID" value="VEU23936.1"/>
    <property type="molecule type" value="Genomic_DNA"/>
</dbReference>
<keyword evidence="16" id="KW-1185">Reference proteome</keyword>
<feature type="region of interest" description="Disordered" evidence="12">
    <location>
        <begin position="412"/>
        <end position="446"/>
    </location>
</feature>
<evidence type="ECO:0000256" key="5">
    <source>
        <dbReference type="ARBA" id="ARBA00022491"/>
    </source>
</evidence>
<evidence type="ECO:0000259" key="13">
    <source>
        <dbReference type="Pfam" id="PF04065"/>
    </source>
</evidence>
<dbReference type="FunCoup" id="A0A448YSQ4">
    <property type="interactions" value="181"/>
</dbReference>
<name>A0A448YSQ4_BRENA</name>
<dbReference type="OrthoDB" id="293823at2759"/>
<keyword evidence="9 10" id="KW-0539">Nucleus</keyword>
<dbReference type="InterPro" id="IPR007207">
    <property type="entry name" value="Not_N"/>
</dbReference>
<feature type="domain" description="NOT2/NOT3/NOT5 C-terminal" evidence="14">
    <location>
        <begin position="539"/>
        <end position="691"/>
    </location>
</feature>
<keyword evidence="10" id="KW-0010">Activator</keyword>
<dbReference type="InParanoid" id="A0A448YSQ4"/>
<evidence type="ECO:0000256" key="1">
    <source>
        <dbReference type="ARBA" id="ARBA00004123"/>
    </source>
</evidence>
<dbReference type="Pfam" id="PF04153">
    <property type="entry name" value="NOT2_3_5_C"/>
    <property type="match status" value="1"/>
</dbReference>
<dbReference type="GO" id="GO:0006355">
    <property type="term" value="P:regulation of DNA-templated transcription"/>
    <property type="evidence" value="ECO:0007669"/>
    <property type="project" value="InterPro"/>
</dbReference>
<evidence type="ECO:0000256" key="6">
    <source>
        <dbReference type="ARBA" id="ARBA00022553"/>
    </source>
</evidence>
<dbReference type="STRING" id="13370.A0A448YSQ4"/>
<organism evidence="15 16">
    <name type="scientific">Brettanomyces naardenensis</name>
    <name type="common">Yeast</name>
    <dbReference type="NCBI Taxonomy" id="13370"/>
    <lineage>
        <taxon>Eukaryota</taxon>
        <taxon>Fungi</taxon>
        <taxon>Dikarya</taxon>
        <taxon>Ascomycota</taxon>
        <taxon>Saccharomycotina</taxon>
        <taxon>Pichiomycetes</taxon>
        <taxon>Pichiales</taxon>
        <taxon>Pichiaceae</taxon>
        <taxon>Brettanomyces</taxon>
    </lineage>
</organism>
<sequence>MSQRKLQQEIDRTFKKVNEGIDEFDYIYEKLLDSDNQSQKEKLEGDLKKEIKKLQRCREQIKNWMGGSEVKDTKPLAEYRKKIEREMERFKEVEKIMKTKAFSNEALASGTLSLDPRQKEKVKCSEFLEANIDELQRQAEAIEADVDRMYATLKKRRADASKQQELEEQEERLKKHRYHIKMLESVMRQLMNDKLQVEQVNEIRDDIEYYVDSNDDPNFIEDDDFYEELGLDETTGEFIGGDEDEDDENEDGEDADEEDEVNESGDVESRVSQETTPPAVPGVAKEPQNKHRDGEKARTSRLSSVSRVSSHSTHSVSAASASRSNSISDVQSAPQSQSLASQLLHTPKPKSAIPVAPTTSILTGGLKPATPVGTPKLKYATVASAALHQVMNRSQSSSSIKDQKQLQPLQSLQMQAQLSQQTSQSADDEESRESTPAGIQGTNGSSSGAYVSTGSSFMGSSLVSADVASSIQKSLSFLDLSNYTNLPDGFDKYVEALETAKERLVEFRDPADEDRKNGHPLYDMKLPPFESIFPQLESSLLNCPDSYDADTPKNYVPANQFVTQPCFPQEPAVEITGSAKLLKKLEIDTLAYCFYYHNQKYESSFTNVHHSVDSLDDDYLQYITAKELHSRDWKYEKELKTWFHKEEEEGVDAEAGEETEEMDGSTANWQYFDYKDTWMVRRKAGFKFNENDEETSFF</sequence>
<dbReference type="InterPro" id="IPR040168">
    <property type="entry name" value="Not2/3/5"/>
</dbReference>
<evidence type="ECO:0000256" key="2">
    <source>
        <dbReference type="ARBA" id="ARBA00004496"/>
    </source>
</evidence>
<evidence type="ECO:0000313" key="16">
    <source>
        <dbReference type="Proteomes" id="UP000290900"/>
    </source>
</evidence>
<feature type="coiled-coil region" evidence="11">
    <location>
        <begin position="125"/>
        <end position="186"/>
    </location>
</feature>